<dbReference type="GO" id="GO:1901731">
    <property type="term" value="P:positive regulation of platelet aggregation"/>
    <property type="evidence" value="ECO:0007669"/>
    <property type="project" value="TreeGrafter"/>
</dbReference>
<evidence type="ECO:0000313" key="4">
    <source>
        <dbReference type="EMBL" id="KAK2841188.1"/>
    </source>
</evidence>
<reference evidence="4" key="1">
    <citation type="submission" date="2023-08" db="EMBL/GenBank/DDBJ databases">
        <title>Pelteobagrus vachellii genome.</title>
        <authorList>
            <person name="Liu H."/>
        </authorList>
    </citation>
    <scope>NUCLEOTIDE SEQUENCE</scope>
    <source>
        <strain evidence="4">PRFRI_2022a</strain>
        <tissue evidence="4">Muscle</tissue>
    </source>
</reference>
<dbReference type="GO" id="GO:0007165">
    <property type="term" value="P:signal transduction"/>
    <property type="evidence" value="ECO:0007669"/>
    <property type="project" value="TreeGrafter"/>
</dbReference>
<keyword evidence="3" id="KW-0732">Signal</keyword>
<protein>
    <recommendedName>
        <fullName evidence="6">Podoplanin</fullName>
    </recommendedName>
</protein>
<accession>A0AA88SS24</accession>
<dbReference type="GO" id="GO:0016477">
    <property type="term" value="P:cell migration"/>
    <property type="evidence" value="ECO:0007669"/>
    <property type="project" value="TreeGrafter"/>
</dbReference>
<dbReference type="PANTHER" id="PTHR47390">
    <property type="entry name" value="PODOPLANIN"/>
    <property type="match status" value="1"/>
</dbReference>
<comment type="caution">
    <text evidence="4">The sequence shown here is derived from an EMBL/GenBank/DDBJ whole genome shotgun (WGS) entry which is preliminary data.</text>
</comment>
<keyword evidence="2" id="KW-0472">Membrane</keyword>
<name>A0AA88SS24_TACVA</name>
<dbReference type="Pfam" id="PF05808">
    <property type="entry name" value="Podoplanin"/>
    <property type="match status" value="1"/>
</dbReference>
<dbReference type="AlphaFoldDB" id="A0AA88SS24"/>
<dbReference type="EMBL" id="JAVHJS010000012">
    <property type="protein sequence ID" value="KAK2841188.1"/>
    <property type="molecule type" value="Genomic_DNA"/>
</dbReference>
<evidence type="ECO:0008006" key="6">
    <source>
        <dbReference type="Google" id="ProtNLM"/>
    </source>
</evidence>
<proteinExistence type="predicted"/>
<evidence type="ECO:0000313" key="5">
    <source>
        <dbReference type="Proteomes" id="UP001187315"/>
    </source>
</evidence>
<dbReference type="Proteomes" id="UP001187315">
    <property type="component" value="Unassembled WGS sequence"/>
</dbReference>
<feature type="region of interest" description="Disordered" evidence="1">
    <location>
        <begin position="124"/>
        <end position="173"/>
    </location>
</feature>
<feature type="region of interest" description="Disordered" evidence="1">
    <location>
        <begin position="65"/>
        <end position="112"/>
    </location>
</feature>
<feature type="signal peptide" evidence="3">
    <location>
        <begin position="1"/>
        <end position="21"/>
    </location>
</feature>
<feature type="chain" id="PRO_5041694912" description="Podoplanin" evidence="3">
    <location>
        <begin position="22"/>
        <end position="243"/>
    </location>
</feature>
<dbReference type="PANTHER" id="PTHR47390:SF1">
    <property type="entry name" value="PODOPLANIN"/>
    <property type="match status" value="1"/>
</dbReference>
<organism evidence="4 5">
    <name type="scientific">Tachysurus vachellii</name>
    <name type="common">Darkbarbel catfish</name>
    <name type="synonym">Pelteobagrus vachellii</name>
    <dbReference type="NCBI Taxonomy" id="175792"/>
    <lineage>
        <taxon>Eukaryota</taxon>
        <taxon>Metazoa</taxon>
        <taxon>Chordata</taxon>
        <taxon>Craniata</taxon>
        <taxon>Vertebrata</taxon>
        <taxon>Euteleostomi</taxon>
        <taxon>Actinopterygii</taxon>
        <taxon>Neopterygii</taxon>
        <taxon>Teleostei</taxon>
        <taxon>Ostariophysi</taxon>
        <taxon>Siluriformes</taxon>
        <taxon>Bagridae</taxon>
        <taxon>Tachysurus</taxon>
    </lineage>
</organism>
<keyword evidence="5" id="KW-1185">Reference proteome</keyword>
<gene>
    <name evidence="4" type="ORF">Q7C36_012767</name>
</gene>
<dbReference type="GO" id="GO:0007155">
    <property type="term" value="P:cell adhesion"/>
    <property type="evidence" value="ECO:0007669"/>
    <property type="project" value="TreeGrafter"/>
</dbReference>
<keyword evidence="2" id="KW-1133">Transmembrane helix</keyword>
<feature type="compositionally biased region" description="Acidic residues" evidence="1">
    <location>
        <begin position="152"/>
        <end position="164"/>
    </location>
</feature>
<feature type="transmembrane region" description="Helical" evidence="2">
    <location>
        <begin position="213"/>
        <end position="235"/>
    </location>
</feature>
<evidence type="ECO:0000256" key="1">
    <source>
        <dbReference type="SAM" id="MobiDB-lite"/>
    </source>
</evidence>
<dbReference type="InterPro" id="IPR052684">
    <property type="entry name" value="Podoplanin_domain"/>
</dbReference>
<keyword evidence="2" id="KW-0812">Transmembrane</keyword>
<evidence type="ECO:0000256" key="2">
    <source>
        <dbReference type="SAM" id="Phobius"/>
    </source>
</evidence>
<sequence length="243" mass="25517">MKLELLLLFALAGSFCTITHASTLVVPSEVYLQTTTGDTVSTKATDTISEGKDALDAAVTEALPSEEAPADTEVAVQKTEAPSPHSEVPEKSTEASSHNEGLVTETVGPSFPNEATVEQTEATLAHTETSAEKPETTAGVTESPAENTMAEETAETESTPEMDPEATKKSEVSETTLIDTAVEPGLKTDPHVIETEKDEVEVEDSDGMSTGQVVGIVFGALVSVVIIIAVIVVVVRRMGQYSP</sequence>
<evidence type="ECO:0000256" key="3">
    <source>
        <dbReference type="SAM" id="SignalP"/>
    </source>
</evidence>